<dbReference type="AntiFam" id="ANF00142">
    <property type="entry name" value="Shadow ORF (opposite yadG)"/>
</dbReference>
<dbReference type="EnsemblMetazoa" id="AFAF006335-RA">
    <property type="protein sequence ID" value="AFAF006335-PA"/>
    <property type="gene ID" value="AFAF006335"/>
</dbReference>
<dbReference type="AlphaFoldDB" id="A0A182QAJ4"/>
<dbReference type="Proteomes" id="UP000075886">
    <property type="component" value="Unassembled WGS sequence"/>
</dbReference>
<sequence length="376" mass="40646">MPMIAPTITCDSSRICVSVWSRMIVIMVRLSSIQNCIQPDVGKPACFFGTVMLTLSVESSRDVVQVALQPVCVWAVCPGRGTTAVPNSGPVASAAGFPSVASVVAVVDAVVVMGAVWAAEAVRVEAPVDSVPAPGMSFRSVLGVSRIVIARTFEPERGQERDQPVHAPLINALPLGQHVQIVKQLEYPGRRLVDGADDRATAAGQRLQQRDQLRAGRAVQAARRLVEEHHRRVVHELQGDRQPLPLAAGEIERERGGRIEQPERFDDLLHDGPLRRHGDVLAELQIGRHHHRLAHGQIRQQPVVLHDVAGQLAELAQIPILAVDQHRTAEIVVPSTVSSRSSRLLHPDGGSAPSRKSPPPPVGDIGRIQTTAGRLR</sequence>
<name>A0A182QAJ4_9DIPT</name>
<dbReference type="VEuPathDB" id="VectorBase:AFAF006335"/>
<feature type="region of interest" description="Disordered" evidence="1">
    <location>
        <begin position="334"/>
        <end position="376"/>
    </location>
</feature>
<reference evidence="2" key="2">
    <citation type="submission" date="2020-05" db="UniProtKB">
        <authorList>
            <consortium name="EnsemblMetazoa"/>
        </authorList>
    </citation>
    <scope>IDENTIFICATION</scope>
    <source>
        <strain evidence="2">FAR1</strain>
    </source>
</reference>
<evidence type="ECO:0000313" key="3">
    <source>
        <dbReference type="Proteomes" id="UP000075886"/>
    </source>
</evidence>
<evidence type="ECO:0000313" key="2">
    <source>
        <dbReference type="EnsemblMetazoa" id="AFAF006335-PA"/>
    </source>
</evidence>
<organism evidence="2 3">
    <name type="scientific">Anopheles farauti</name>
    <dbReference type="NCBI Taxonomy" id="69004"/>
    <lineage>
        <taxon>Eukaryota</taxon>
        <taxon>Metazoa</taxon>
        <taxon>Ecdysozoa</taxon>
        <taxon>Arthropoda</taxon>
        <taxon>Hexapoda</taxon>
        <taxon>Insecta</taxon>
        <taxon>Pterygota</taxon>
        <taxon>Neoptera</taxon>
        <taxon>Endopterygota</taxon>
        <taxon>Diptera</taxon>
        <taxon>Nematocera</taxon>
        <taxon>Culicoidea</taxon>
        <taxon>Culicidae</taxon>
        <taxon>Anophelinae</taxon>
        <taxon>Anopheles</taxon>
    </lineage>
</organism>
<proteinExistence type="predicted"/>
<protein>
    <submittedName>
        <fullName evidence="2">Uncharacterized protein</fullName>
    </submittedName>
</protein>
<dbReference type="EMBL" id="AXCN02000187">
    <property type="status" value="NOT_ANNOTATED_CDS"/>
    <property type="molecule type" value="Genomic_DNA"/>
</dbReference>
<accession>A0A182QAJ4</accession>
<keyword evidence="3" id="KW-1185">Reference proteome</keyword>
<evidence type="ECO:0000256" key="1">
    <source>
        <dbReference type="SAM" id="MobiDB-lite"/>
    </source>
</evidence>
<dbReference type="AntiFam" id="ANF00095">
    <property type="entry name" value="Shadow ORF (opposite ABC transporters)"/>
</dbReference>
<reference evidence="3" key="1">
    <citation type="submission" date="2014-01" db="EMBL/GenBank/DDBJ databases">
        <title>The Genome Sequence of Anopheles farauti FAR1 (V2).</title>
        <authorList>
            <consortium name="The Broad Institute Genomics Platform"/>
            <person name="Neafsey D.E."/>
            <person name="Besansky N."/>
            <person name="Howell P."/>
            <person name="Walton C."/>
            <person name="Young S.K."/>
            <person name="Zeng Q."/>
            <person name="Gargeya S."/>
            <person name="Fitzgerald M."/>
            <person name="Haas B."/>
            <person name="Abouelleil A."/>
            <person name="Allen A.W."/>
            <person name="Alvarado L."/>
            <person name="Arachchi H.M."/>
            <person name="Berlin A.M."/>
            <person name="Chapman S.B."/>
            <person name="Gainer-Dewar J."/>
            <person name="Goldberg J."/>
            <person name="Griggs A."/>
            <person name="Gujja S."/>
            <person name="Hansen M."/>
            <person name="Howarth C."/>
            <person name="Imamovic A."/>
            <person name="Ireland A."/>
            <person name="Larimer J."/>
            <person name="McCowan C."/>
            <person name="Murphy C."/>
            <person name="Pearson M."/>
            <person name="Poon T.W."/>
            <person name="Priest M."/>
            <person name="Roberts A."/>
            <person name="Saif S."/>
            <person name="Shea T."/>
            <person name="Sisk P."/>
            <person name="Sykes S."/>
            <person name="Wortman J."/>
            <person name="Nusbaum C."/>
            <person name="Birren B."/>
        </authorList>
    </citation>
    <scope>NUCLEOTIDE SEQUENCE [LARGE SCALE GENOMIC DNA]</scope>
    <source>
        <strain evidence="3">FAR1</strain>
    </source>
</reference>